<proteinExistence type="predicted"/>
<organism evidence="2 3">
    <name type="scientific">Amanita muscaria (strain Koide BX008)</name>
    <dbReference type="NCBI Taxonomy" id="946122"/>
    <lineage>
        <taxon>Eukaryota</taxon>
        <taxon>Fungi</taxon>
        <taxon>Dikarya</taxon>
        <taxon>Basidiomycota</taxon>
        <taxon>Agaricomycotina</taxon>
        <taxon>Agaricomycetes</taxon>
        <taxon>Agaricomycetidae</taxon>
        <taxon>Agaricales</taxon>
        <taxon>Pluteineae</taxon>
        <taxon>Amanitaceae</taxon>
        <taxon>Amanita</taxon>
    </lineage>
</organism>
<name>A0A0C2WYQ9_AMAMK</name>
<reference evidence="2 3" key="1">
    <citation type="submission" date="2014-04" db="EMBL/GenBank/DDBJ databases">
        <title>Evolutionary Origins and Diversification of the Mycorrhizal Mutualists.</title>
        <authorList>
            <consortium name="DOE Joint Genome Institute"/>
            <consortium name="Mycorrhizal Genomics Consortium"/>
            <person name="Kohler A."/>
            <person name="Kuo A."/>
            <person name="Nagy L.G."/>
            <person name="Floudas D."/>
            <person name="Copeland A."/>
            <person name="Barry K.W."/>
            <person name="Cichocki N."/>
            <person name="Veneault-Fourrey C."/>
            <person name="LaButti K."/>
            <person name="Lindquist E.A."/>
            <person name="Lipzen A."/>
            <person name="Lundell T."/>
            <person name="Morin E."/>
            <person name="Murat C."/>
            <person name="Riley R."/>
            <person name="Ohm R."/>
            <person name="Sun H."/>
            <person name="Tunlid A."/>
            <person name="Henrissat B."/>
            <person name="Grigoriev I.V."/>
            <person name="Hibbett D.S."/>
            <person name="Martin F."/>
        </authorList>
    </citation>
    <scope>NUCLEOTIDE SEQUENCE [LARGE SCALE GENOMIC DNA]</scope>
    <source>
        <strain evidence="2 3">Koide BX008</strain>
    </source>
</reference>
<feature type="compositionally biased region" description="Basic residues" evidence="1">
    <location>
        <begin position="1"/>
        <end position="11"/>
    </location>
</feature>
<keyword evidence="3" id="KW-1185">Reference proteome</keyword>
<dbReference type="InParanoid" id="A0A0C2WYQ9"/>
<dbReference type="Proteomes" id="UP000054549">
    <property type="component" value="Unassembled WGS sequence"/>
</dbReference>
<evidence type="ECO:0000256" key="1">
    <source>
        <dbReference type="SAM" id="MobiDB-lite"/>
    </source>
</evidence>
<evidence type="ECO:0000313" key="3">
    <source>
        <dbReference type="Proteomes" id="UP000054549"/>
    </source>
</evidence>
<sequence>MPHRKWSHRVTRQNVGIDDSVAPNESSYEVHLGEIKVSDQETKDATSMTIHRS</sequence>
<dbReference type="HOGENOM" id="CLU_3068175_0_0_1"/>
<accession>A0A0C2WYQ9</accession>
<evidence type="ECO:0000313" key="2">
    <source>
        <dbReference type="EMBL" id="KIL61986.1"/>
    </source>
</evidence>
<gene>
    <name evidence="2" type="ORF">M378DRAFT_166319</name>
</gene>
<feature type="region of interest" description="Disordered" evidence="1">
    <location>
        <begin position="1"/>
        <end position="53"/>
    </location>
</feature>
<dbReference type="EMBL" id="KN818277">
    <property type="protein sequence ID" value="KIL61986.1"/>
    <property type="molecule type" value="Genomic_DNA"/>
</dbReference>
<feature type="compositionally biased region" description="Basic and acidic residues" evidence="1">
    <location>
        <begin position="31"/>
        <end position="44"/>
    </location>
</feature>
<dbReference type="AlphaFoldDB" id="A0A0C2WYQ9"/>
<protein>
    <submittedName>
        <fullName evidence="2">Uncharacterized protein</fullName>
    </submittedName>
</protein>